<keyword evidence="5" id="KW-1185">Reference proteome</keyword>
<feature type="transmembrane region" description="Helical" evidence="1">
    <location>
        <begin position="207"/>
        <end position="227"/>
    </location>
</feature>
<dbReference type="Pfam" id="PF01478">
    <property type="entry name" value="Peptidase_A24"/>
    <property type="match status" value="1"/>
</dbReference>
<proteinExistence type="predicted"/>
<dbReference type="InterPro" id="IPR009639">
    <property type="entry name" value="Pept_A24A_C_arc"/>
</dbReference>
<keyword evidence="1" id="KW-1133">Transmembrane helix</keyword>
<feature type="transmembrane region" description="Helical" evidence="1">
    <location>
        <begin position="31"/>
        <end position="52"/>
    </location>
</feature>
<evidence type="ECO:0000256" key="1">
    <source>
        <dbReference type="SAM" id="Phobius"/>
    </source>
</evidence>
<dbReference type="Gene3D" id="1.20.120.1220">
    <property type="match status" value="1"/>
</dbReference>
<evidence type="ECO:0000259" key="3">
    <source>
        <dbReference type="Pfam" id="PF06819"/>
    </source>
</evidence>
<reference evidence="4" key="1">
    <citation type="submission" date="2007-06" db="EMBL/GenBank/DDBJ databases">
        <title>Complete sequence of Methanococcus vannielii SB.</title>
        <authorList>
            <consortium name="US DOE Joint Genome Institute"/>
            <person name="Copeland A."/>
            <person name="Lucas S."/>
            <person name="Lapidus A."/>
            <person name="Barry K."/>
            <person name="Glavina del Rio T."/>
            <person name="Dalin E."/>
            <person name="Tice H."/>
            <person name="Pitluck S."/>
            <person name="Chain P."/>
            <person name="Malfatti S."/>
            <person name="Shin M."/>
            <person name="Vergez L."/>
            <person name="Schmutz J."/>
            <person name="Larimer F."/>
            <person name="Land M."/>
            <person name="Hauser L."/>
            <person name="Kyrpides N."/>
            <person name="Anderson I."/>
            <person name="Sieprawska-Lupa M."/>
            <person name="Whitman W.B."/>
            <person name="Richardson P."/>
        </authorList>
    </citation>
    <scope>NUCLEOTIDE SEQUENCE [LARGE SCALE GENOMIC DNA]</scope>
    <source>
        <strain evidence="4">SB</strain>
    </source>
</reference>
<feature type="transmembrane region" description="Helical" evidence="1">
    <location>
        <begin position="322"/>
        <end position="344"/>
    </location>
</feature>
<feature type="transmembrane region" description="Helical" evidence="1">
    <location>
        <begin position="97"/>
        <end position="116"/>
    </location>
</feature>
<feature type="transmembrane region" description="Helical" evidence="1">
    <location>
        <begin position="59"/>
        <end position="77"/>
    </location>
</feature>
<organism evidence="4 5">
    <name type="scientific">Methanococcus vannielii (strain ATCC 35089 / DSM 1224 / JCM 13029 / OCM 148 / SB)</name>
    <dbReference type="NCBI Taxonomy" id="406327"/>
    <lineage>
        <taxon>Archaea</taxon>
        <taxon>Methanobacteriati</taxon>
        <taxon>Methanobacteriota</taxon>
        <taxon>Methanomada group</taxon>
        <taxon>Methanococci</taxon>
        <taxon>Methanococcales</taxon>
        <taxon>Methanococcaceae</taxon>
        <taxon>Methanococcus</taxon>
    </lineage>
</organism>
<keyword evidence="1" id="KW-0472">Membrane</keyword>
<keyword evidence="1" id="KW-0812">Transmembrane</keyword>
<feature type="domain" description="Prepilin type IV endopeptidase peptidase" evidence="2">
    <location>
        <begin position="14"/>
        <end position="111"/>
    </location>
</feature>
<feature type="transmembrane region" description="Helical" evidence="1">
    <location>
        <begin position="182"/>
        <end position="201"/>
    </location>
</feature>
<protein>
    <submittedName>
        <fullName evidence="4">Peptidase A24A prepilin type IV</fullName>
    </submittedName>
</protein>
<dbReference type="GO" id="GO:0016020">
    <property type="term" value="C:membrane"/>
    <property type="evidence" value="ECO:0007669"/>
    <property type="project" value="InterPro"/>
</dbReference>
<dbReference type="Proteomes" id="UP000001107">
    <property type="component" value="Chromosome"/>
</dbReference>
<feature type="transmembrane region" description="Helical" evidence="1">
    <location>
        <begin position="152"/>
        <end position="170"/>
    </location>
</feature>
<evidence type="ECO:0000259" key="2">
    <source>
        <dbReference type="Pfam" id="PF01478"/>
    </source>
</evidence>
<dbReference type="HOGENOM" id="CLU_805645_0_0_2"/>
<dbReference type="AlphaFoldDB" id="A6URM0"/>
<dbReference type="RefSeq" id="WP_012066057.1">
    <property type="nucleotide sequence ID" value="NC_009634.1"/>
</dbReference>
<feature type="domain" description="Peptidase A24A-predicted C-terminal archaea" evidence="3">
    <location>
        <begin position="210"/>
        <end position="316"/>
    </location>
</feature>
<dbReference type="OrthoDB" id="65749at2157"/>
<dbReference type="Pfam" id="PF06819">
    <property type="entry name" value="Arc_PepC"/>
    <property type="match status" value="1"/>
</dbReference>
<dbReference type="eggNOG" id="arCOG02300">
    <property type="taxonomic scope" value="Archaea"/>
</dbReference>
<dbReference type="GeneID" id="5325001"/>
<dbReference type="EMBL" id="CP000742">
    <property type="protein sequence ID" value="ABR55142.1"/>
    <property type="molecule type" value="Genomic_DNA"/>
</dbReference>
<dbReference type="GO" id="GO:0004190">
    <property type="term" value="F:aspartic-type endopeptidase activity"/>
    <property type="evidence" value="ECO:0007669"/>
    <property type="project" value="InterPro"/>
</dbReference>
<sequence length="346" mass="39054">MFEPNNLLFIAYIFNFLLILISTVTDIKERIIPHFVIILMLIVNAPIGYYLFGFDAITSFFATLLLCLILGIGMGGGDVKLFTVLSPLFASETFYFIPKYILILIGLSAAFAAFFPMTKILKSYWKEILPSASYLAMLVGIIVFITETYGFPYTKTILWIYVIFSIFISRKIPKYNLISKKIGYLAPIYLLGVYIFDKVYFIQENVISLFLVSVGQLSLISLVIYALTGAEISSKKSIPELREGDILRDIITIKDSGEVFVENANLFKRFKQMVSQEMGNSLEKTLMTDGEGLSQKDIEFLIKMHDEGKINNELNVLTTYPFVPFVLLAYIVIIGHSLGITSYFGG</sequence>
<name>A6URM0_METVS</name>
<dbReference type="KEGG" id="mvn:Mevan_1245"/>
<evidence type="ECO:0000313" key="5">
    <source>
        <dbReference type="Proteomes" id="UP000001107"/>
    </source>
</evidence>
<accession>A6URM0</accession>
<evidence type="ECO:0000313" key="4">
    <source>
        <dbReference type="EMBL" id="ABR55142.1"/>
    </source>
</evidence>
<dbReference type="STRING" id="406327.Mevan_1245"/>
<feature type="transmembrane region" description="Helical" evidence="1">
    <location>
        <begin position="7"/>
        <end position="25"/>
    </location>
</feature>
<dbReference type="InterPro" id="IPR000045">
    <property type="entry name" value="Prepilin_IV_endopep_pep"/>
</dbReference>
<dbReference type="MEROPS" id="A24.018"/>
<gene>
    <name evidence="4" type="ordered locus">Mevan_1245</name>
</gene>
<feature type="transmembrane region" description="Helical" evidence="1">
    <location>
        <begin position="128"/>
        <end position="146"/>
    </location>
</feature>